<dbReference type="InterPro" id="IPR001352">
    <property type="entry name" value="RNase_HII/HIII"/>
</dbReference>
<dbReference type="GO" id="GO:0003723">
    <property type="term" value="F:RNA binding"/>
    <property type="evidence" value="ECO:0007669"/>
    <property type="project" value="UniProtKB-UniRule"/>
</dbReference>
<evidence type="ECO:0000256" key="9">
    <source>
        <dbReference type="ARBA" id="ARBA00024981"/>
    </source>
</evidence>
<evidence type="ECO:0000313" key="13">
    <source>
        <dbReference type="Ensembl" id="ENSPNYP00000031797.1"/>
    </source>
</evidence>
<feature type="binding site" evidence="10">
    <location>
        <position position="34"/>
    </location>
    <ligand>
        <name>a divalent metal cation</name>
        <dbReference type="ChEBI" id="CHEBI:60240"/>
    </ligand>
</feature>
<dbReference type="Proteomes" id="UP000695023">
    <property type="component" value="Unplaced"/>
</dbReference>
<dbReference type="SUPFAM" id="SSF53098">
    <property type="entry name" value="Ribonuclease H-like"/>
    <property type="match status" value="1"/>
</dbReference>
<comment type="cofactor">
    <cofactor evidence="2">
        <name>Mg(2+)</name>
        <dbReference type="ChEBI" id="CHEBI:18420"/>
    </cofactor>
</comment>
<evidence type="ECO:0000256" key="1">
    <source>
        <dbReference type="ARBA" id="ARBA00000077"/>
    </source>
</evidence>
<evidence type="ECO:0000256" key="11">
    <source>
        <dbReference type="RuleBase" id="RU003515"/>
    </source>
</evidence>
<dbReference type="Ensembl" id="ENSPNYT00000032558.1">
    <property type="protein sequence ID" value="ENSPNYP00000031797.1"/>
    <property type="gene ID" value="ENSPNYG00000023986.1"/>
</dbReference>
<dbReference type="InterPro" id="IPR036397">
    <property type="entry name" value="RNaseH_sf"/>
</dbReference>
<organism evidence="13">
    <name type="scientific">Pundamilia nyererei</name>
    <dbReference type="NCBI Taxonomy" id="303518"/>
    <lineage>
        <taxon>Eukaryota</taxon>
        <taxon>Metazoa</taxon>
        <taxon>Chordata</taxon>
        <taxon>Craniata</taxon>
        <taxon>Vertebrata</taxon>
        <taxon>Euteleostomi</taxon>
        <taxon>Actinopterygii</taxon>
        <taxon>Neopterygii</taxon>
        <taxon>Teleostei</taxon>
        <taxon>Neoteleostei</taxon>
        <taxon>Acanthomorphata</taxon>
        <taxon>Ovalentaria</taxon>
        <taxon>Cichlomorphae</taxon>
        <taxon>Cichliformes</taxon>
        <taxon>Cichlidae</taxon>
        <taxon>African cichlids</taxon>
        <taxon>Pseudocrenilabrinae</taxon>
        <taxon>Haplochromini</taxon>
        <taxon>Pundamilia</taxon>
    </lineage>
</organism>
<name>A0A3B4H7G5_9CICH</name>
<keyword evidence="5 10" id="KW-0540">Nuclease</keyword>
<dbReference type="Gene3D" id="1.10.10.460">
    <property type="entry name" value="Ribonuclease hii. Domain 2"/>
    <property type="match status" value="1"/>
</dbReference>
<feature type="domain" description="RNase H type-2" evidence="12">
    <location>
        <begin position="28"/>
        <end position="252"/>
    </location>
</feature>
<keyword evidence="6 10" id="KW-0479">Metal-binding</keyword>
<gene>
    <name evidence="15" type="primary">rnaseh2a</name>
</gene>
<dbReference type="InterPro" id="IPR004649">
    <property type="entry name" value="RNase_H2_suA"/>
</dbReference>
<comment type="similarity">
    <text evidence="3">Belongs to the RNase HII family. Eukaryotic subfamily.</text>
</comment>
<dbReference type="CTD" id="10535"/>
<feature type="binding site" evidence="10">
    <location>
        <position position="142"/>
    </location>
    <ligand>
        <name>a divalent metal cation</name>
        <dbReference type="ChEBI" id="CHEBI:60240"/>
    </ligand>
</feature>
<keyword evidence="8 10" id="KW-0378">Hydrolase</keyword>
<sequence>MDLSPFEDDNSVSCRLVSEIPEVCKTEDCCLGIDEAGRGPVLGPMVYGICFCPLSRKEELKDLKVADSKTLTEAERENLFEKLDEAKSYVGWALQILSPNTISTCMLRRTKYNLNALSHDTAIDLVQYALDSGVQLKEIYVDTVGPADKYEHKLSQRFPGIQVTVRPKADSLFPVVSAASICAKVSDQSSAGFKSFLFLNSLAIRVVPLFSLFPDPKTKAWLLKYLDPVFGYPQFVRFSWSTAQTLMDSKAVNVHWDDDEEDGEKAAQRQSNKSMLSYFSVSAGGNDQNATHQAHRFFTERRLKSLNTL</sequence>
<comment type="function">
    <text evidence="11">Endonuclease that specifically degrades the RNA of RNA-DNA hybrids.</text>
</comment>
<dbReference type="FunFam" id="3.30.420.10:FF:000016">
    <property type="entry name" value="Ribonuclease"/>
    <property type="match status" value="1"/>
</dbReference>
<reference evidence="15" key="2">
    <citation type="submission" date="2025-04" db="UniProtKB">
        <authorList>
            <consortium name="RefSeq"/>
        </authorList>
    </citation>
    <scope>IDENTIFICATION</scope>
</reference>
<dbReference type="GO" id="GO:0046872">
    <property type="term" value="F:metal ion binding"/>
    <property type="evidence" value="ECO:0007669"/>
    <property type="project" value="UniProtKB-KW"/>
</dbReference>
<evidence type="ECO:0000256" key="5">
    <source>
        <dbReference type="ARBA" id="ARBA00022722"/>
    </source>
</evidence>
<keyword evidence="14" id="KW-1185">Reference proteome</keyword>
<evidence type="ECO:0000259" key="12">
    <source>
        <dbReference type="PROSITE" id="PS51975"/>
    </source>
</evidence>
<dbReference type="GeneTree" id="ENSGT00390000010768"/>
<dbReference type="FunFam" id="1.10.10.460:FF:000001">
    <property type="entry name" value="Ribonuclease"/>
    <property type="match status" value="1"/>
</dbReference>
<dbReference type="Gene3D" id="3.30.420.10">
    <property type="entry name" value="Ribonuclease H-like superfamily/Ribonuclease H"/>
    <property type="match status" value="1"/>
</dbReference>
<evidence type="ECO:0000256" key="6">
    <source>
        <dbReference type="ARBA" id="ARBA00022723"/>
    </source>
</evidence>
<proteinExistence type="inferred from homology"/>
<dbReference type="GO" id="GO:0043137">
    <property type="term" value="P:DNA replication, removal of RNA primer"/>
    <property type="evidence" value="ECO:0007669"/>
    <property type="project" value="TreeGrafter"/>
</dbReference>
<dbReference type="STRING" id="303518.ENSPNYP00000031797"/>
<dbReference type="InterPro" id="IPR024567">
    <property type="entry name" value="RNase_HII/HIII_dom"/>
</dbReference>
<dbReference type="EC" id="3.1.26.4" evidence="11"/>
<comment type="function">
    <text evidence="9">Catalytic subunit of RNase HII, an endonuclease that specifically degrades the RNA of RNA:DNA hybrids. Participates in DNA replication, possibly by mediating the removal of lagging-strand Okazaki fragment RNA primers during DNA replication. Mediates the excision of single ribonucleotides from DNA:RNA duplexes.</text>
</comment>
<evidence type="ECO:0000256" key="7">
    <source>
        <dbReference type="ARBA" id="ARBA00022759"/>
    </source>
</evidence>
<dbReference type="PANTHER" id="PTHR10954">
    <property type="entry name" value="RIBONUCLEASE H2 SUBUNIT A"/>
    <property type="match status" value="1"/>
</dbReference>
<evidence type="ECO:0000256" key="10">
    <source>
        <dbReference type="PROSITE-ProRule" id="PRU01319"/>
    </source>
</evidence>
<dbReference type="GO" id="GO:0006298">
    <property type="term" value="P:mismatch repair"/>
    <property type="evidence" value="ECO:0007669"/>
    <property type="project" value="TreeGrafter"/>
</dbReference>
<comment type="catalytic activity">
    <reaction evidence="1 10 11">
        <text>Endonucleolytic cleavage to 5'-phosphomonoester.</text>
        <dbReference type="EC" id="3.1.26.4"/>
    </reaction>
</comment>
<feature type="binding site" evidence="10">
    <location>
        <position position="35"/>
    </location>
    <ligand>
        <name>a divalent metal cation</name>
        <dbReference type="ChEBI" id="CHEBI:60240"/>
    </ligand>
</feature>
<evidence type="ECO:0000256" key="2">
    <source>
        <dbReference type="ARBA" id="ARBA00001946"/>
    </source>
</evidence>
<dbReference type="OrthoDB" id="7462577at2759"/>
<evidence type="ECO:0000313" key="14">
    <source>
        <dbReference type="Proteomes" id="UP000695023"/>
    </source>
</evidence>
<dbReference type="RefSeq" id="XP_005752275.1">
    <property type="nucleotide sequence ID" value="XM_005752218.1"/>
</dbReference>
<accession>A0A3B4H7G5</accession>
<dbReference type="InterPro" id="IPR012337">
    <property type="entry name" value="RNaseH-like_sf"/>
</dbReference>
<dbReference type="GO" id="GO:0032299">
    <property type="term" value="C:ribonuclease H2 complex"/>
    <property type="evidence" value="ECO:0007669"/>
    <property type="project" value="TreeGrafter"/>
</dbReference>
<dbReference type="InterPro" id="IPR023160">
    <property type="entry name" value="RNase_HII_hlx-loop-hlx_cap_dom"/>
</dbReference>
<evidence type="ECO:0000256" key="8">
    <source>
        <dbReference type="ARBA" id="ARBA00022801"/>
    </source>
</evidence>
<evidence type="ECO:0000313" key="15">
    <source>
        <dbReference type="RefSeq" id="XP_005752275.1"/>
    </source>
</evidence>
<reference evidence="13" key="1">
    <citation type="submission" date="2023-09" db="UniProtKB">
        <authorList>
            <consortium name="Ensembl"/>
        </authorList>
    </citation>
    <scope>IDENTIFICATION</scope>
</reference>
<evidence type="ECO:0000256" key="4">
    <source>
        <dbReference type="ARBA" id="ARBA00011277"/>
    </source>
</evidence>
<dbReference type="Pfam" id="PF01351">
    <property type="entry name" value="RNase_HII"/>
    <property type="match status" value="1"/>
</dbReference>
<dbReference type="GO" id="GO:0004523">
    <property type="term" value="F:RNA-DNA hybrid ribonuclease activity"/>
    <property type="evidence" value="ECO:0007669"/>
    <property type="project" value="UniProtKB-UniRule"/>
</dbReference>
<dbReference type="PANTHER" id="PTHR10954:SF7">
    <property type="entry name" value="RIBONUCLEASE H2 SUBUNIT A"/>
    <property type="match status" value="1"/>
</dbReference>
<keyword evidence="7 10" id="KW-0255">Endonuclease</keyword>
<comment type="cofactor">
    <cofactor evidence="10">
        <name>Mn(2+)</name>
        <dbReference type="ChEBI" id="CHEBI:29035"/>
    </cofactor>
    <cofactor evidence="10">
        <name>Mg(2+)</name>
        <dbReference type="ChEBI" id="CHEBI:18420"/>
    </cofactor>
    <text evidence="10">Manganese or magnesium. Binds 1 divalent metal ion per monomer in the absence of substrate. May bind a second metal ion after substrate binding.</text>
</comment>
<dbReference type="GeneID" id="102203611"/>
<dbReference type="AlphaFoldDB" id="A0A3B4H7G5"/>
<dbReference type="NCBIfam" id="TIGR00729">
    <property type="entry name" value="ribonuclease HII"/>
    <property type="match status" value="1"/>
</dbReference>
<comment type="subunit">
    <text evidence="4">The RNase H2 complex is a heterotrimer composed of the catalytic subunit RNASEH2A and the non-catalytic subunits RNASEH2B and RNASEH2C.</text>
</comment>
<protein>
    <recommendedName>
        <fullName evidence="11">Ribonuclease</fullName>
        <ecNumber evidence="11">3.1.26.4</ecNumber>
    </recommendedName>
</protein>
<dbReference type="CDD" id="cd07181">
    <property type="entry name" value="RNase_HII_eukaryota_like"/>
    <property type="match status" value="1"/>
</dbReference>
<evidence type="ECO:0000256" key="3">
    <source>
        <dbReference type="ARBA" id="ARBA00007058"/>
    </source>
</evidence>
<dbReference type="PROSITE" id="PS51975">
    <property type="entry name" value="RNASE_H_2"/>
    <property type="match status" value="1"/>
</dbReference>